<evidence type="ECO:0000256" key="3">
    <source>
        <dbReference type="ARBA" id="ARBA00022989"/>
    </source>
</evidence>
<dbReference type="Proteomes" id="UP000218231">
    <property type="component" value="Unassembled WGS sequence"/>
</dbReference>
<feature type="transmembrane region" description="Helical" evidence="6">
    <location>
        <begin position="179"/>
        <end position="197"/>
    </location>
</feature>
<feature type="transmembrane region" description="Helical" evidence="6">
    <location>
        <begin position="301"/>
        <end position="320"/>
    </location>
</feature>
<keyword evidence="4 6" id="KW-0472">Membrane</keyword>
<feature type="transmembrane region" description="Helical" evidence="6">
    <location>
        <begin position="154"/>
        <end position="173"/>
    </location>
</feature>
<dbReference type="PANTHER" id="PTHR13285:SF22">
    <property type="entry name" value="PROTEIN-CYSTEINE N-PALMITOYLTRANSFERASE HHAT"/>
    <property type="match status" value="1"/>
</dbReference>
<accession>A0A2A2LSE0</accession>
<comment type="caution">
    <text evidence="7">The sequence shown here is derived from an EMBL/GenBank/DDBJ whole genome shotgun (WGS) entry which is preliminary data.</text>
</comment>
<evidence type="ECO:0000256" key="2">
    <source>
        <dbReference type="ARBA" id="ARBA00022692"/>
    </source>
</evidence>
<dbReference type="EMBL" id="LIAE01006468">
    <property type="protein sequence ID" value="PAV89176.1"/>
    <property type="molecule type" value="Genomic_DNA"/>
</dbReference>
<dbReference type="Pfam" id="PF03062">
    <property type="entry name" value="MBOAT"/>
    <property type="match status" value="1"/>
</dbReference>
<name>A0A2A2LSE0_9BILA</name>
<keyword evidence="3 6" id="KW-1133">Transmembrane helix</keyword>
<feature type="transmembrane region" description="Helical" evidence="6">
    <location>
        <begin position="279"/>
        <end position="295"/>
    </location>
</feature>
<comment type="similarity">
    <text evidence="5">Belongs to the membrane-bound acyltransferase family. HHAT subfamily.</text>
</comment>
<comment type="subcellular location">
    <subcellularLocation>
        <location evidence="1">Membrane</location>
        <topology evidence="1">Multi-pass membrane protein</topology>
    </subcellularLocation>
</comment>
<dbReference type="STRING" id="2018661.A0A2A2LSE0"/>
<gene>
    <name evidence="7" type="ORF">WR25_06181</name>
</gene>
<evidence type="ECO:0000256" key="1">
    <source>
        <dbReference type="ARBA" id="ARBA00004141"/>
    </source>
</evidence>
<dbReference type="InterPro" id="IPR004299">
    <property type="entry name" value="MBOAT_fam"/>
</dbReference>
<protein>
    <submittedName>
        <fullName evidence="7">Uncharacterized protein</fullName>
    </submittedName>
</protein>
<feature type="transmembrane region" description="Helical" evidence="6">
    <location>
        <begin position="382"/>
        <end position="401"/>
    </location>
</feature>
<feature type="transmembrane region" description="Helical" evidence="6">
    <location>
        <begin position="79"/>
        <end position="103"/>
    </location>
</feature>
<reference evidence="7 8" key="1">
    <citation type="journal article" date="2017" name="Curr. Biol.">
        <title>Genome architecture and evolution of a unichromosomal asexual nematode.</title>
        <authorList>
            <person name="Fradin H."/>
            <person name="Zegar C."/>
            <person name="Gutwein M."/>
            <person name="Lucas J."/>
            <person name="Kovtun M."/>
            <person name="Corcoran D."/>
            <person name="Baugh L.R."/>
            <person name="Kiontke K."/>
            <person name="Gunsalus K."/>
            <person name="Fitch D.H."/>
            <person name="Piano F."/>
        </authorList>
    </citation>
    <scope>NUCLEOTIDE SEQUENCE [LARGE SCALE GENOMIC DNA]</scope>
    <source>
        <strain evidence="7">PF1309</strain>
    </source>
</reference>
<keyword evidence="8" id="KW-1185">Reference proteome</keyword>
<feature type="transmembrane region" description="Helical" evidence="6">
    <location>
        <begin position="341"/>
        <end position="362"/>
    </location>
</feature>
<feature type="transmembrane region" description="Helical" evidence="6">
    <location>
        <begin position="115"/>
        <end position="147"/>
    </location>
</feature>
<dbReference type="GO" id="GO:0016409">
    <property type="term" value="F:palmitoyltransferase activity"/>
    <property type="evidence" value="ECO:0007669"/>
    <property type="project" value="TreeGrafter"/>
</dbReference>
<dbReference type="GO" id="GO:0005783">
    <property type="term" value="C:endoplasmic reticulum"/>
    <property type="evidence" value="ECO:0007669"/>
    <property type="project" value="TreeGrafter"/>
</dbReference>
<dbReference type="OrthoDB" id="420606at2759"/>
<proteinExistence type="inferred from homology"/>
<dbReference type="InterPro" id="IPR051085">
    <property type="entry name" value="MB_O-acyltransferase"/>
</dbReference>
<evidence type="ECO:0000256" key="4">
    <source>
        <dbReference type="ARBA" id="ARBA00023136"/>
    </source>
</evidence>
<keyword evidence="2 6" id="KW-0812">Transmembrane</keyword>
<dbReference type="PANTHER" id="PTHR13285">
    <property type="entry name" value="ACYLTRANSFERASE"/>
    <property type="match status" value="1"/>
</dbReference>
<organism evidence="7 8">
    <name type="scientific">Diploscapter pachys</name>
    <dbReference type="NCBI Taxonomy" id="2018661"/>
    <lineage>
        <taxon>Eukaryota</taxon>
        <taxon>Metazoa</taxon>
        <taxon>Ecdysozoa</taxon>
        <taxon>Nematoda</taxon>
        <taxon>Chromadorea</taxon>
        <taxon>Rhabditida</taxon>
        <taxon>Rhabditina</taxon>
        <taxon>Rhabditomorpha</taxon>
        <taxon>Rhabditoidea</taxon>
        <taxon>Rhabditidae</taxon>
        <taxon>Diploscapter</taxon>
    </lineage>
</organism>
<evidence type="ECO:0000256" key="5">
    <source>
        <dbReference type="ARBA" id="ARBA00038268"/>
    </source>
</evidence>
<dbReference type="AlphaFoldDB" id="A0A2A2LSE0"/>
<evidence type="ECO:0000313" key="7">
    <source>
        <dbReference type="EMBL" id="PAV89176.1"/>
    </source>
</evidence>
<dbReference type="GO" id="GO:0016020">
    <property type="term" value="C:membrane"/>
    <property type="evidence" value="ECO:0007669"/>
    <property type="project" value="UniProtKB-SubCell"/>
</dbReference>
<evidence type="ECO:0000313" key="8">
    <source>
        <dbReference type="Proteomes" id="UP000218231"/>
    </source>
</evidence>
<evidence type="ECO:0000256" key="6">
    <source>
        <dbReference type="SAM" id="Phobius"/>
    </source>
</evidence>
<sequence>MTAAQFKRHRAPLFVYPALPEIKLCYAVTLSAMFYAWYRVYQASEIYPWNIGDFGVHENPPLIGNLTGQRMKDQTNWEWTHWSPFTLSYIPVYLIHAVLFNIVGGFLKESLFTPLYIIFSITACSIYFTPFLVAVSIAQGLVIFLVTHFIRRTIVVWLATLPILYVVMHYSSILSNDPFLIYTFVSYTLLSYVSYSIDVIRGFGRPGIAFHVKYVVIFGFPSMFAKIDNLQPLPGPICLIRVTLYSKVWREFDRGLYKFFKSYIFIPICQPTFSVQRKIVGVLVSFGFVLMWHGFYHHNKVWIGLNIIALFIEMSSKVIYGLKGVDAFRKRWMSDINFRRLLALLHIIPFAFGLYSNFYFLGGSRVGQAFVQRFLIEETITFRWPAFLIVFIGYFHAHTCIEADRYKAMRELEEVREENRRNNNIRDKDD</sequence>